<gene>
    <name evidence="1" type="ORF">TRITD_3Bv1G135650</name>
</gene>
<name>A0A9R1QI78_TRITD</name>
<dbReference type="AlphaFoldDB" id="A0A9R1QI78"/>
<accession>A0A9R1QI78</accession>
<protein>
    <submittedName>
        <fullName evidence="1">Uncharacterized protein</fullName>
    </submittedName>
</protein>
<sequence>MVGNDNYIKSYHDAILDTSNQTAAIAPSRFSSIASIFPCYSVEEVITVYEDTDLYKSWLQGVNVVYRRRNLRSSGPGGLTLPYVPMANFLLESSPLFL</sequence>
<evidence type="ECO:0000313" key="2">
    <source>
        <dbReference type="Proteomes" id="UP000324705"/>
    </source>
</evidence>
<keyword evidence="2" id="KW-1185">Reference proteome</keyword>
<dbReference type="Proteomes" id="UP000324705">
    <property type="component" value="Chromosome 3B"/>
</dbReference>
<organism evidence="1 2">
    <name type="scientific">Triticum turgidum subsp. durum</name>
    <name type="common">Durum wheat</name>
    <name type="synonym">Triticum durum</name>
    <dbReference type="NCBI Taxonomy" id="4567"/>
    <lineage>
        <taxon>Eukaryota</taxon>
        <taxon>Viridiplantae</taxon>
        <taxon>Streptophyta</taxon>
        <taxon>Embryophyta</taxon>
        <taxon>Tracheophyta</taxon>
        <taxon>Spermatophyta</taxon>
        <taxon>Magnoliopsida</taxon>
        <taxon>Liliopsida</taxon>
        <taxon>Poales</taxon>
        <taxon>Poaceae</taxon>
        <taxon>BOP clade</taxon>
        <taxon>Pooideae</taxon>
        <taxon>Triticodae</taxon>
        <taxon>Triticeae</taxon>
        <taxon>Triticinae</taxon>
        <taxon>Triticum</taxon>
    </lineage>
</organism>
<dbReference type="Gramene" id="TRITD3Bv1G135650.1">
    <property type="protein sequence ID" value="TRITD3Bv1G135650.1"/>
    <property type="gene ID" value="TRITD3Bv1G135650"/>
</dbReference>
<reference evidence="1 2" key="1">
    <citation type="submission" date="2017-09" db="EMBL/GenBank/DDBJ databases">
        <authorList>
            <consortium name="International Durum Wheat Genome Sequencing Consortium (IDWGSC)"/>
            <person name="Milanesi L."/>
        </authorList>
    </citation>
    <scope>NUCLEOTIDE SEQUENCE [LARGE SCALE GENOMIC DNA]</scope>
    <source>
        <strain evidence="2">cv. Svevo</strain>
    </source>
</reference>
<evidence type="ECO:0000313" key="1">
    <source>
        <dbReference type="EMBL" id="VAH77864.1"/>
    </source>
</evidence>
<dbReference type="EMBL" id="LT934116">
    <property type="protein sequence ID" value="VAH77864.1"/>
    <property type="molecule type" value="Genomic_DNA"/>
</dbReference>
<proteinExistence type="predicted"/>